<accession>A0A076YQU8</accession>
<proteinExistence type="predicted"/>
<organism evidence="1 2">
    <name type="scientific">Mycobacterium phage LizLemon</name>
    <dbReference type="NCBI Taxonomy" id="1527533"/>
    <lineage>
        <taxon>Viruses</taxon>
        <taxon>Duplodnaviria</taxon>
        <taxon>Heunggongvirae</taxon>
        <taxon>Uroviricota</taxon>
        <taxon>Caudoviricetes</taxon>
        <taxon>Bclasvirinae</taxon>
        <taxon>Rosebushvirus</taxon>
        <taxon>Rosebushvirus rosebush</taxon>
    </lineage>
</organism>
<dbReference type="Proteomes" id="UP000230449">
    <property type="component" value="Segment"/>
</dbReference>
<evidence type="ECO:0000313" key="2">
    <source>
        <dbReference type="Proteomes" id="UP000230449"/>
    </source>
</evidence>
<name>A0A076YQU8_9CAUD</name>
<evidence type="ECO:0000313" key="1">
    <source>
        <dbReference type="EMBL" id="AIK68854.1"/>
    </source>
</evidence>
<gene>
    <name evidence="1" type="ORF">PBI_LIZLEMON_80</name>
</gene>
<reference evidence="1 2" key="1">
    <citation type="submission" date="2014-06" db="EMBL/GenBank/DDBJ databases">
        <authorList>
            <person name="Pfaffle P.K."/>
            <person name="Tobiason D.M."/>
            <person name="Arnold K."/>
            <person name="Ash A."/>
            <person name="Austin Q."/>
            <person name="Brahm K."/>
            <person name="Carberry B."/>
            <person name="Grant J."/>
            <person name="Leckie K."/>
            <person name="Meder A."/>
            <person name="Newsom A."/>
            <person name="Reinecke M."/>
            <person name="Rognrud K."/>
            <person name="Serrano M.G."/>
            <person name="Buck G."/>
            <person name="Lee V."/>
            <person name="Wang Y."/>
            <person name="Carvalho R."/>
            <person name="Voegtly L."/>
            <person name="Shi R."/>
            <person name="Duckworth R."/>
            <person name="Johnson A."/>
            <person name="Loviza R."/>
            <person name="Walstead R."/>
            <person name="Shah Z."/>
            <person name="Kiflezghi M."/>
            <person name="Wade K."/>
            <person name="Anders K.R."/>
            <person name="Braun M.A."/>
            <person name="Delesalle V.A."/>
            <person name="Hughes L.E."/>
            <person name="Ware V.C."/>
            <person name="Bradley K.W."/>
            <person name="Barker L.P."/>
            <person name="Asai D.J."/>
            <person name="Bowman C.A."/>
            <person name="Russell D.A."/>
            <person name="Pope W.H."/>
            <person name="Jacobs-Sera D."/>
            <person name="Hendrix R.W."/>
            <person name="Hatfull G.F."/>
        </authorList>
    </citation>
    <scope>NUCLEOTIDE SEQUENCE [LARGE SCALE GENOMIC DNA]</scope>
</reference>
<dbReference type="EMBL" id="KM101117">
    <property type="protein sequence ID" value="AIK68854.1"/>
    <property type="molecule type" value="Genomic_DNA"/>
</dbReference>
<protein>
    <submittedName>
        <fullName evidence="1">Uncharacterized protein</fullName>
    </submittedName>
</protein>
<sequence>MPTPLNPVAPVPVAIVRGGCGWLMVYTDGYIRCTRPGGCRGPHPAIEVVRDGS</sequence>